<evidence type="ECO:0000256" key="2">
    <source>
        <dbReference type="ARBA" id="ARBA00022857"/>
    </source>
</evidence>
<evidence type="ECO:0000313" key="7">
    <source>
        <dbReference type="Proteomes" id="UP001515480"/>
    </source>
</evidence>
<dbReference type="InterPro" id="IPR018170">
    <property type="entry name" value="Aldo/ket_reductase_CS"/>
</dbReference>
<dbReference type="SUPFAM" id="SSF51430">
    <property type="entry name" value="NAD(P)-linked oxidoreductase"/>
    <property type="match status" value="1"/>
</dbReference>
<evidence type="ECO:0000256" key="1">
    <source>
        <dbReference type="ARBA" id="ARBA00007905"/>
    </source>
</evidence>
<dbReference type="Proteomes" id="UP001515480">
    <property type="component" value="Unassembled WGS sequence"/>
</dbReference>
<organism evidence="6 7">
    <name type="scientific">Prymnesium parvum</name>
    <name type="common">Toxic golden alga</name>
    <dbReference type="NCBI Taxonomy" id="97485"/>
    <lineage>
        <taxon>Eukaryota</taxon>
        <taxon>Haptista</taxon>
        <taxon>Haptophyta</taxon>
        <taxon>Prymnesiophyceae</taxon>
        <taxon>Prymnesiales</taxon>
        <taxon>Prymnesiaceae</taxon>
        <taxon>Prymnesium</taxon>
    </lineage>
</organism>
<dbReference type="GO" id="GO:0016616">
    <property type="term" value="F:oxidoreductase activity, acting on the CH-OH group of donors, NAD or NADP as acceptor"/>
    <property type="evidence" value="ECO:0007669"/>
    <property type="project" value="UniProtKB-ARBA"/>
</dbReference>
<accession>A0AB34JYY0</accession>
<dbReference type="PANTHER" id="PTHR43827:SF3">
    <property type="entry name" value="NADP-DEPENDENT OXIDOREDUCTASE DOMAIN-CONTAINING PROTEIN"/>
    <property type="match status" value="1"/>
</dbReference>
<evidence type="ECO:0000259" key="5">
    <source>
        <dbReference type="Pfam" id="PF00248"/>
    </source>
</evidence>
<keyword evidence="4" id="KW-0732">Signal</keyword>
<keyword evidence="7" id="KW-1185">Reference proteome</keyword>
<dbReference type="InterPro" id="IPR023210">
    <property type="entry name" value="NADP_OxRdtase_dom"/>
</dbReference>
<dbReference type="Pfam" id="PF00248">
    <property type="entry name" value="Aldo_ket_red"/>
    <property type="match status" value="1"/>
</dbReference>
<dbReference type="CDD" id="cd19071">
    <property type="entry name" value="AKR_AKR1-5-like"/>
    <property type="match status" value="1"/>
</dbReference>
<protein>
    <recommendedName>
        <fullName evidence="5">NADP-dependent oxidoreductase domain-containing protein</fullName>
    </recommendedName>
</protein>
<feature type="signal peptide" evidence="4">
    <location>
        <begin position="1"/>
        <end position="17"/>
    </location>
</feature>
<gene>
    <name evidence="6" type="ORF">AB1Y20_015846</name>
</gene>
<dbReference type="PRINTS" id="PR00069">
    <property type="entry name" value="ALDKETRDTASE"/>
</dbReference>
<evidence type="ECO:0000313" key="6">
    <source>
        <dbReference type="EMBL" id="KAL1527166.1"/>
    </source>
</evidence>
<dbReference type="InterPro" id="IPR036812">
    <property type="entry name" value="NAD(P)_OxRdtase_dom_sf"/>
</dbReference>
<name>A0AB34JYY0_PRYPA</name>
<feature type="domain" description="NADP-dependent oxidoreductase" evidence="5">
    <location>
        <begin position="49"/>
        <end position="299"/>
    </location>
</feature>
<keyword evidence="3" id="KW-0560">Oxidoreductase</keyword>
<dbReference type="PROSITE" id="PS00062">
    <property type="entry name" value="ALDOKETO_REDUCTASE_2"/>
    <property type="match status" value="1"/>
</dbReference>
<dbReference type="PANTHER" id="PTHR43827">
    <property type="entry name" value="2,5-DIKETO-D-GLUCONIC ACID REDUCTASE"/>
    <property type="match status" value="1"/>
</dbReference>
<evidence type="ECO:0000256" key="4">
    <source>
        <dbReference type="SAM" id="SignalP"/>
    </source>
</evidence>
<feature type="chain" id="PRO_5044243144" description="NADP-dependent oxidoreductase domain-containing protein" evidence="4">
    <location>
        <begin position="18"/>
        <end position="299"/>
    </location>
</feature>
<dbReference type="EMBL" id="JBGBPQ010000003">
    <property type="protein sequence ID" value="KAL1527166.1"/>
    <property type="molecule type" value="Genomic_DNA"/>
</dbReference>
<keyword evidence="2" id="KW-0521">NADP</keyword>
<dbReference type="InterPro" id="IPR020471">
    <property type="entry name" value="AKR"/>
</dbReference>
<comment type="similarity">
    <text evidence="1">Belongs to the aldo/keto reductase family.</text>
</comment>
<dbReference type="AlphaFoldDB" id="A0AB34JYY0"/>
<dbReference type="Gene3D" id="3.20.20.100">
    <property type="entry name" value="NADP-dependent oxidoreductase domain"/>
    <property type="match status" value="1"/>
</dbReference>
<evidence type="ECO:0000256" key="3">
    <source>
        <dbReference type="ARBA" id="ARBA00023002"/>
    </source>
</evidence>
<sequence>MPVASLLALPFASAAFSAPPRTVEIAPGVRMPIINLGGVHSHPSNYSAWLRLGGRGLDSALMYGDDVQVAVGDAIAASTRPRRELFLTSKVPCCPSTSLTHWCEWYEAEYARLPAATQAAIDARLLGVAQLDLVLLHWPCDTFEDTLRAYRSLEDFALAGKARAIGVSNFNASALEALFGAGLRVPPAVNQCGFSIGNHNSSALGRDFETVGKCREKNVTYSAYSPLGGLTGVDVLSNPQVKAVAAAHNKSTAQVALRWLTQQGIVPVTSSDKESHLKSDLEIFDFSLTEQEAASLTQI</sequence>
<proteinExistence type="inferred from homology"/>
<reference evidence="6 7" key="1">
    <citation type="journal article" date="2024" name="Science">
        <title>Giant polyketide synthase enzymes in the biosynthesis of giant marine polyether toxins.</title>
        <authorList>
            <person name="Fallon T.R."/>
            <person name="Shende V.V."/>
            <person name="Wierzbicki I.H."/>
            <person name="Pendleton A.L."/>
            <person name="Watervoot N.F."/>
            <person name="Auber R.P."/>
            <person name="Gonzalez D.J."/>
            <person name="Wisecaver J.H."/>
            <person name="Moore B.S."/>
        </authorList>
    </citation>
    <scope>NUCLEOTIDE SEQUENCE [LARGE SCALE GENOMIC DNA]</scope>
    <source>
        <strain evidence="6 7">12B1</strain>
    </source>
</reference>
<comment type="caution">
    <text evidence="6">The sequence shown here is derived from an EMBL/GenBank/DDBJ whole genome shotgun (WGS) entry which is preliminary data.</text>
</comment>